<feature type="signal peptide" evidence="1">
    <location>
        <begin position="1"/>
        <end position="26"/>
    </location>
</feature>
<keyword evidence="3" id="KW-1185">Reference proteome</keyword>
<comment type="caution">
    <text evidence="2">The sequence shown here is derived from an EMBL/GenBank/DDBJ whole genome shotgun (WGS) entry which is preliminary data.</text>
</comment>
<sequence>MRSHSSHIALWGYVWTWASAIATATAADSRFVLYLDQYHTLELPHASESKGINYVNVTFANSSLFTSNPAGQYTPFMSVSDIRLLFGRRSQGLPSHRWLGRHYGIQRWRQDARVPSSVCEKRRSRHGQAQLRLCRLQGWKSIDQSI</sequence>
<feature type="chain" id="PRO_5040495343" evidence="1">
    <location>
        <begin position="27"/>
        <end position="146"/>
    </location>
</feature>
<dbReference type="AlphaFoldDB" id="A0A9P9D123"/>
<keyword evidence="1" id="KW-0732">Signal</keyword>
<proteinExistence type="predicted"/>
<evidence type="ECO:0000256" key="1">
    <source>
        <dbReference type="SAM" id="SignalP"/>
    </source>
</evidence>
<gene>
    <name evidence="2" type="ORF">EDB81DRAFT_831995</name>
</gene>
<dbReference type="Proteomes" id="UP000738349">
    <property type="component" value="Unassembled WGS sequence"/>
</dbReference>
<name>A0A9P9D123_9HYPO</name>
<evidence type="ECO:0000313" key="2">
    <source>
        <dbReference type="EMBL" id="KAH7110487.1"/>
    </source>
</evidence>
<protein>
    <submittedName>
        <fullName evidence="2">Uncharacterized protein</fullName>
    </submittedName>
</protein>
<organism evidence="2 3">
    <name type="scientific">Dactylonectria macrodidyma</name>
    <dbReference type="NCBI Taxonomy" id="307937"/>
    <lineage>
        <taxon>Eukaryota</taxon>
        <taxon>Fungi</taxon>
        <taxon>Dikarya</taxon>
        <taxon>Ascomycota</taxon>
        <taxon>Pezizomycotina</taxon>
        <taxon>Sordariomycetes</taxon>
        <taxon>Hypocreomycetidae</taxon>
        <taxon>Hypocreales</taxon>
        <taxon>Nectriaceae</taxon>
        <taxon>Dactylonectria</taxon>
    </lineage>
</organism>
<evidence type="ECO:0000313" key="3">
    <source>
        <dbReference type="Proteomes" id="UP000738349"/>
    </source>
</evidence>
<accession>A0A9P9D123</accession>
<reference evidence="2" key="1">
    <citation type="journal article" date="2021" name="Nat. Commun.">
        <title>Genetic determinants of endophytism in the Arabidopsis root mycobiome.</title>
        <authorList>
            <person name="Mesny F."/>
            <person name="Miyauchi S."/>
            <person name="Thiergart T."/>
            <person name="Pickel B."/>
            <person name="Atanasova L."/>
            <person name="Karlsson M."/>
            <person name="Huettel B."/>
            <person name="Barry K.W."/>
            <person name="Haridas S."/>
            <person name="Chen C."/>
            <person name="Bauer D."/>
            <person name="Andreopoulos W."/>
            <person name="Pangilinan J."/>
            <person name="LaButti K."/>
            <person name="Riley R."/>
            <person name="Lipzen A."/>
            <person name="Clum A."/>
            <person name="Drula E."/>
            <person name="Henrissat B."/>
            <person name="Kohler A."/>
            <person name="Grigoriev I.V."/>
            <person name="Martin F.M."/>
            <person name="Hacquard S."/>
        </authorList>
    </citation>
    <scope>NUCLEOTIDE SEQUENCE</scope>
    <source>
        <strain evidence="2">MPI-CAGE-AT-0147</strain>
    </source>
</reference>
<dbReference type="OrthoDB" id="10464636at2759"/>
<dbReference type="EMBL" id="JAGMUV010000045">
    <property type="protein sequence ID" value="KAH7110487.1"/>
    <property type="molecule type" value="Genomic_DNA"/>
</dbReference>